<dbReference type="GO" id="GO:0003729">
    <property type="term" value="F:mRNA binding"/>
    <property type="evidence" value="ECO:0007669"/>
    <property type="project" value="InterPro"/>
</dbReference>
<name>A0A4T0X719_9ASCO</name>
<dbReference type="InterPro" id="IPR035979">
    <property type="entry name" value="RBD_domain_sf"/>
</dbReference>
<keyword evidence="2 3" id="KW-0694">RNA-binding</keyword>
<dbReference type="PANTHER" id="PTHR47640:SF10">
    <property type="entry name" value="TRNA SELENOCYSTEINE 1-ASSOCIATED PROTEIN 1-RELATED"/>
    <property type="match status" value="1"/>
</dbReference>
<feature type="domain" description="RRM" evidence="5">
    <location>
        <begin position="288"/>
        <end position="360"/>
    </location>
</feature>
<dbReference type="EMBL" id="SELW01000040">
    <property type="protein sequence ID" value="TID31175.1"/>
    <property type="molecule type" value="Genomic_DNA"/>
</dbReference>
<reference evidence="6 7" key="1">
    <citation type="journal article" date="2019" name="Front. Genet.">
        <title>Whole-Genome Sequencing of the Opportunistic Yeast Pathogen Candida inconspicua Uncovers Its Hybrid Origin.</title>
        <authorList>
            <person name="Mixao V."/>
            <person name="Hansen A.P."/>
            <person name="Saus E."/>
            <person name="Boekhout T."/>
            <person name="Lass-Florl C."/>
            <person name="Gabaldon T."/>
        </authorList>
    </citation>
    <scope>NUCLEOTIDE SEQUENCE [LARGE SCALE GENOMIC DNA]</scope>
    <source>
        <strain evidence="6 7">CBS 180</strain>
    </source>
</reference>
<feature type="region of interest" description="Disordered" evidence="4">
    <location>
        <begin position="1"/>
        <end position="49"/>
    </location>
</feature>
<evidence type="ECO:0000256" key="4">
    <source>
        <dbReference type="SAM" id="MobiDB-lite"/>
    </source>
</evidence>
<protein>
    <recommendedName>
        <fullName evidence="5">RRM domain-containing protein</fullName>
    </recommendedName>
</protein>
<feature type="region of interest" description="Disordered" evidence="4">
    <location>
        <begin position="488"/>
        <end position="565"/>
    </location>
</feature>
<dbReference type="InterPro" id="IPR012677">
    <property type="entry name" value="Nucleotide-bd_a/b_plait_sf"/>
</dbReference>
<comment type="caution">
    <text evidence="6">The sequence shown here is derived from an EMBL/GenBank/DDBJ whole genome shotgun (WGS) entry which is preliminary data.</text>
</comment>
<dbReference type="AlphaFoldDB" id="A0A4T0X719"/>
<dbReference type="InterPro" id="IPR050825">
    <property type="entry name" value="RBM42_RBP45_47-like"/>
</dbReference>
<dbReference type="PROSITE" id="PS50102">
    <property type="entry name" value="RRM"/>
    <property type="match status" value="3"/>
</dbReference>
<evidence type="ECO:0000259" key="5">
    <source>
        <dbReference type="PROSITE" id="PS50102"/>
    </source>
</evidence>
<dbReference type="STRING" id="52247.A0A4T0X719"/>
<organism evidence="6 7">
    <name type="scientific">Pichia inconspicua</name>
    <dbReference type="NCBI Taxonomy" id="52247"/>
    <lineage>
        <taxon>Eukaryota</taxon>
        <taxon>Fungi</taxon>
        <taxon>Dikarya</taxon>
        <taxon>Ascomycota</taxon>
        <taxon>Saccharomycotina</taxon>
        <taxon>Pichiomycetes</taxon>
        <taxon>Pichiales</taxon>
        <taxon>Pichiaceae</taxon>
        <taxon>Pichia</taxon>
    </lineage>
</organism>
<accession>A0A4T0X719</accession>
<dbReference type="OrthoDB" id="446113at2759"/>
<dbReference type="SUPFAM" id="SSF54928">
    <property type="entry name" value="RNA-binding domain, RBD"/>
    <property type="match status" value="3"/>
</dbReference>
<dbReference type="CDD" id="cd12611">
    <property type="entry name" value="RRM1_NGR1_NAM8_like"/>
    <property type="match status" value="1"/>
</dbReference>
<dbReference type="PANTHER" id="PTHR47640">
    <property type="entry name" value="TRNA SELENOCYSTEINE 1-ASSOCIATED PROTEIN 1-RELATED-RELATED"/>
    <property type="match status" value="1"/>
</dbReference>
<evidence type="ECO:0000313" key="6">
    <source>
        <dbReference type="EMBL" id="TID31175.1"/>
    </source>
</evidence>
<feature type="compositionally biased region" description="Polar residues" evidence="4">
    <location>
        <begin position="8"/>
        <end position="34"/>
    </location>
</feature>
<dbReference type="InterPro" id="IPR000504">
    <property type="entry name" value="RRM_dom"/>
</dbReference>
<sequence>MSELTETDPATSNGSPQSEDSNSTPITDFSNQQPIAIPKPPENPANTVPSKTLWMGDLEAWWDEAYIAQIWENMGKHVDVKVTKPKNNLLMHQLAKTNGQGVVNHSGYCFIEFESPELANDALTLNGKPIPDSRDKHFRLNWASAATLDSQIAQTPEYSLFVGDLSTDTTEAHLLALFQSHFDSIKTVRVMTDPSSGLSRCFGFVRFTNDEDRKKALVEMNGQWLGGRQIRVALASPKHQNGIRNKYQQYPNQFNLQSSNYMRQDLSQGQQFLQHPPSNQDFDDPTNTTVFVGGLANGLNEDTLMALFEAFGPIIDIKVPPGKGCGFVKFIERKDAENAIEGLHGFVIGGSRIRLSWGRPSKSRNYHNVPHGQHMHNIPPMSMGMNMGMGMNMIPPNSMNNLNMSFNNMSLESNDALSPPPGMEPGFMHGLPHPISQGIPQMPQGMPQGIRQVMPQGLPQGLPQGMPQPMPGMAPHFIYDPYFGNPVAAPPPPPPSGIDDGQPHFMYVPPGYSQVPTMDTEFSASPDSTQPEDNDNVEKEKDQEKEQDENHESQNSTKEDGDKNI</sequence>
<feature type="domain" description="RRM" evidence="5">
    <location>
        <begin position="51"/>
        <end position="145"/>
    </location>
</feature>
<proteinExistence type="predicted"/>
<dbReference type="Proteomes" id="UP000307173">
    <property type="component" value="Unassembled WGS sequence"/>
</dbReference>
<evidence type="ECO:0000256" key="2">
    <source>
        <dbReference type="ARBA" id="ARBA00022884"/>
    </source>
</evidence>
<keyword evidence="7" id="KW-1185">Reference proteome</keyword>
<evidence type="ECO:0000256" key="1">
    <source>
        <dbReference type="ARBA" id="ARBA00022737"/>
    </source>
</evidence>
<dbReference type="Pfam" id="PF00076">
    <property type="entry name" value="RRM_1"/>
    <property type="match status" value="2"/>
</dbReference>
<evidence type="ECO:0000313" key="7">
    <source>
        <dbReference type="Proteomes" id="UP000307173"/>
    </source>
</evidence>
<feature type="domain" description="RRM" evidence="5">
    <location>
        <begin position="158"/>
        <end position="237"/>
    </location>
</feature>
<gene>
    <name evidence="6" type="ORF">CANINC_000222</name>
</gene>
<dbReference type="GO" id="GO:0005829">
    <property type="term" value="C:cytosol"/>
    <property type="evidence" value="ECO:0007669"/>
    <property type="project" value="TreeGrafter"/>
</dbReference>
<feature type="compositionally biased region" description="Polar residues" evidence="4">
    <location>
        <begin position="514"/>
        <end position="529"/>
    </location>
</feature>
<keyword evidence="1" id="KW-0677">Repeat</keyword>
<evidence type="ECO:0000256" key="3">
    <source>
        <dbReference type="PROSITE-ProRule" id="PRU00176"/>
    </source>
</evidence>
<feature type="compositionally biased region" description="Basic and acidic residues" evidence="4">
    <location>
        <begin position="536"/>
        <end position="565"/>
    </location>
</feature>
<dbReference type="Gene3D" id="3.30.70.330">
    <property type="match status" value="3"/>
</dbReference>
<dbReference type="SMART" id="SM00360">
    <property type="entry name" value="RRM"/>
    <property type="match status" value="3"/>
</dbReference>